<dbReference type="EMBL" id="CP001684">
    <property type="protein sequence ID" value="ACV21700.1"/>
    <property type="molecule type" value="Genomic_DNA"/>
</dbReference>
<organism evidence="1 2">
    <name type="scientific">Slackia heliotrinireducens (strain ATCC 29202 / DSM 20476 / NCTC 11029 / RHS 1)</name>
    <name type="common">Peptococcus heliotrinreducens</name>
    <dbReference type="NCBI Taxonomy" id="471855"/>
    <lineage>
        <taxon>Bacteria</taxon>
        <taxon>Bacillati</taxon>
        <taxon>Actinomycetota</taxon>
        <taxon>Coriobacteriia</taxon>
        <taxon>Eggerthellales</taxon>
        <taxon>Eggerthellaceae</taxon>
        <taxon>Slackia</taxon>
    </lineage>
</organism>
<dbReference type="Gene3D" id="3.40.50.1820">
    <property type="entry name" value="alpha/beta hydrolase"/>
    <property type="match status" value="1"/>
</dbReference>
<evidence type="ECO:0008006" key="3">
    <source>
        <dbReference type="Google" id="ProtNLM"/>
    </source>
</evidence>
<dbReference type="RefSeq" id="WP_012797805.1">
    <property type="nucleotide sequence ID" value="NC_013165.1"/>
</dbReference>
<sequence>MACNWEYVVHQAECADSGALLYYVDAPEHTLELRRELEGRPFTTVQLLVPDWDETLTPWPAPKVFAQAERDFGGGARATLGKLLDSMPEIERELGIQPRTRLIGGYSLAGLFSLWTFTQADEFAGCACLSGSLWYHGWLTYLEESEFPADGRFAYLSIGKQERFTSNEAMRSGEDCMAKSADLLSLRGVRTTFEVLPGSHFKKVNARLNTAFDELSSFVKASCQ</sequence>
<dbReference type="AlphaFoldDB" id="C7N3V9"/>
<evidence type="ECO:0000313" key="2">
    <source>
        <dbReference type="Proteomes" id="UP000002026"/>
    </source>
</evidence>
<dbReference type="STRING" id="471855.Shel_06410"/>
<accession>C7N3V9</accession>
<reference evidence="1 2" key="1">
    <citation type="journal article" date="2009" name="Stand. Genomic Sci.">
        <title>Complete genome sequence of Slackia heliotrinireducens type strain (RHS 1).</title>
        <authorList>
            <person name="Pukall R."/>
            <person name="Lapidus A."/>
            <person name="Nolan M."/>
            <person name="Copeland A."/>
            <person name="Glavina Del Rio T."/>
            <person name="Lucas S."/>
            <person name="Chen F."/>
            <person name="Tice H."/>
            <person name="Cheng J.F."/>
            <person name="Chertkov O."/>
            <person name="Bruce D."/>
            <person name="Goodwin L."/>
            <person name="Kuske C."/>
            <person name="Brettin T."/>
            <person name="Detter J.C."/>
            <person name="Han C."/>
            <person name="Pitluck S."/>
            <person name="Pati A."/>
            <person name="Mavrommatis K."/>
            <person name="Ivanova N."/>
            <person name="Ovchinnikova G."/>
            <person name="Chen A."/>
            <person name="Palaniappan K."/>
            <person name="Schneider S."/>
            <person name="Rohde M."/>
            <person name="Chain P."/>
            <person name="D'haeseleer P."/>
            <person name="Goker M."/>
            <person name="Bristow J."/>
            <person name="Eisen J.A."/>
            <person name="Markowitz V."/>
            <person name="Kyrpides N.C."/>
            <person name="Klenk H.P."/>
            <person name="Hugenholtz P."/>
        </authorList>
    </citation>
    <scope>NUCLEOTIDE SEQUENCE [LARGE SCALE GENOMIC DNA]</scope>
    <source>
        <strain evidence="2">ATCC 29202 / DSM 20476 / NCTC 11029 / RHS 1</strain>
    </source>
</reference>
<protein>
    <recommendedName>
        <fullName evidence="3">Esterase</fullName>
    </recommendedName>
</protein>
<dbReference type="HOGENOM" id="CLU_039834_4_1_11"/>
<dbReference type="eggNOG" id="COG2819">
    <property type="taxonomic scope" value="Bacteria"/>
</dbReference>
<name>C7N3V9_SLAHD</name>
<gene>
    <name evidence="1" type="ordered locus">Shel_06410</name>
</gene>
<dbReference type="Proteomes" id="UP000002026">
    <property type="component" value="Chromosome"/>
</dbReference>
<dbReference type="InterPro" id="IPR029058">
    <property type="entry name" value="AB_hydrolase_fold"/>
</dbReference>
<keyword evidence="2" id="KW-1185">Reference proteome</keyword>
<evidence type="ECO:0000313" key="1">
    <source>
        <dbReference type="EMBL" id="ACV21700.1"/>
    </source>
</evidence>
<dbReference type="KEGG" id="shi:Shel_06410"/>
<dbReference type="SUPFAM" id="SSF53474">
    <property type="entry name" value="alpha/beta-Hydrolases"/>
    <property type="match status" value="1"/>
</dbReference>
<proteinExistence type="predicted"/>